<keyword evidence="4" id="KW-1185">Reference proteome</keyword>
<keyword evidence="2" id="KW-0732">Signal</keyword>
<organism evidence="3 4">
    <name type="scientific">Siphonobacter aquaeclarae</name>
    <dbReference type="NCBI Taxonomy" id="563176"/>
    <lineage>
        <taxon>Bacteria</taxon>
        <taxon>Pseudomonadati</taxon>
        <taxon>Bacteroidota</taxon>
        <taxon>Cytophagia</taxon>
        <taxon>Cytophagales</taxon>
        <taxon>Cytophagaceae</taxon>
        <taxon>Siphonobacter</taxon>
    </lineage>
</organism>
<dbReference type="AlphaFoldDB" id="A0A1G9ND56"/>
<feature type="coiled-coil region" evidence="1">
    <location>
        <begin position="501"/>
        <end position="531"/>
    </location>
</feature>
<protein>
    <recommendedName>
        <fullName evidence="5">Chaperone of endosialidase</fullName>
    </recommendedName>
</protein>
<feature type="signal peptide" evidence="2">
    <location>
        <begin position="1"/>
        <end position="30"/>
    </location>
</feature>
<evidence type="ECO:0000256" key="2">
    <source>
        <dbReference type="SAM" id="SignalP"/>
    </source>
</evidence>
<reference evidence="3 4" key="1">
    <citation type="submission" date="2016-10" db="EMBL/GenBank/DDBJ databases">
        <authorList>
            <person name="de Groot N.N."/>
        </authorList>
    </citation>
    <scope>NUCLEOTIDE SEQUENCE [LARGE SCALE GENOMIC DNA]</scope>
    <source>
        <strain evidence="3 4">DSM 21668</strain>
    </source>
</reference>
<dbReference type="Proteomes" id="UP000198901">
    <property type="component" value="Unassembled WGS sequence"/>
</dbReference>
<accession>A0A1G9ND56</accession>
<gene>
    <name evidence="3" type="ORF">SAMN04488090_1959</name>
</gene>
<feature type="chain" id="PRO_5011529551" description="Chaperone of endosialidase" evidence="2">
    <location>
        <begin position="31"/>
        <end position="531"/>
    </location>
</feature>
<evidence type="ECO:0000256" key="1">
    <source>
        <dbReference type="SAM" id="Coils"/>
    </source>
</evidence>
<keyword evidence="1" id="KW-0175">Coiled coil</keyword>
<name>A0A1G9ND56_9BACT</name>
<sequence length="531" mass="55122">MFGYQSLSDMKRTLLRASVLLLSAASFVNAQQITTPGGSPLIVGNNGLRLSNITSASTPQASNGVALSVNGTGDVILVPAGAGSSGWSASGNNLFSSATGNIGVGTNTPGFKFDLNGDFNLAESSQFRIGGVGFLRKSATSIYFGDNAAGAGTGTTNAANNLFMGGQAGYSITDGKENTFIGNYAGYTNKVGIRNLYLGFRAGVLSTGSNNMFMGAYAGNVNTTGEYNSFIGTGTGAANTTGFWNTYIGGISGFYNNGFGNTAIGYGTLNPPDQSASGINYGTFIGTNAQPSGANIASLTNVTAIGANAKVSASNSVVLGDNANVGIGVTAPTAKLEVKSSAAGSSGLKFTNLTSASPGTIVTATRFLTVDANGNVVLGSTTGGREAASFAENWKLDAATKSLSNSNDGAVVIGQNLLKLPGSYRLFVQEGILTERVKVALRGTDDWSDKVFEPSYKLRSLNEVEQFIKENNHLPGVPSAKDMVKSGNDLHKTDAVLLEKIEELTLYMLELKKENEKLRKEVDQLKQSQQR</sequence>
<evidence type="ECO:0000313" key="3">
    <source>
        <dbReference type="EMBL" id="SDL84382.1"/>
    </source>
</evidence>
<evidence type="ECO:0008006" key="5">
    <source>
        <dbReference type="Google" id="ProtNLM"/>
    </source>
</evidence>
<dbReference type="STRING" id="563176.SAMN04488090_1959"/>
<evidence type="ECO:0000313" key="4">
    <source>
        <dbReference type="Proteomes" id="UP000198901"/>
    </source>
</evidence>
<proteinExistence type="predicted"/>
<dbReference type="EMBL" id="FNGS01000003">
    <property type="protein sequence ID" value="SDL84382.1"/>
    <property type="molecule type" value="Genomic_DNA"/>
</dbReference>